<dbReference type="Proteomes" id="UP001595818">
    <property type="component" value="Unassembled WGS sequence"/>
</dbReference>
<evidence type="ECO:0000313" key="3">
    <source>
        <dbReference type="Proteomes" id="UP001595818"/>
    </source>
</evidence>
<dbReference type="Gene3D" id="3.10.580.10">
    <property type="entry name" value="CBS-domain"/>
    <property type="match status" value="1"/>
</dbReference>
<keyword evidence="3" id="KW-1185">Reference proteome</keyword>
<evidence type="ECO:0000313" key="2">
    <source>
        <dbReference type="EMBL" id="MFC4870302.1"/>
    </source>
</evidence>
<feature type="transmembrane region" description="Helical" evidence="1">
    <location>
        <begin position="54"/>
        <end position="78"/>
    </location>
</feature>
<name>A0ABV9SVI5_9BACT</name>
<evidence type="ECO:0000256" key="1">
    <source>
        <dbReference type="SAM" id="Phobius"/>
    </source>
</evidence>
<keyword evidence="1" id="KW-0472">Membrane</keyword>
<comment type="caution">
    <text evidence="2">The sequence shown here is derived from an EMBL/GenBank/DDBJ whole genome shotgun (WGS) entry which is preliminary data.</text>
</comment>
<evidence type="ECO:0008006" key="4">
    <source>
        <dbReference type="Google" id="ProtNLM"/>
    </source>
</evidence>
<protein>
    <recommendedName>
        <fullName evidence="4">CBS domain-containing protein</fullName>
    </recommendedName>
</protein>
<dbReference type="EMBL" id="JBHSJJ010000001">
    <property type="protein sequence ID" value="MFC4870302.1"/>
    <property type="molecule type" value="Genomic_DNA"/>
</dbReference>
<dbReference type="InterPro" id="IPR046342">
    <property type="entry name" value="CBS_dom_sf"/>
</dbReference>
<organism evidence="2 3">
    <name type="scientific">Negadavirga shengliensis</name>
    <dbReference type="NCBI Taxonomy" id="1389218"/>
    <lineage>
        <taxon>Bacteria</taxon>
        <taxon>Pseudomonadati</taxon>
        <taxon>Bacteroidota</taxon>
        <taxon>Cytophagia</taxon>
        <taxon>Cytophagales</taxon>
        <taxon>Cyclobacteriaceae</taxon>
        <taxon>Negadavirga</taxon>
    </lineage>
</organism>
<sequence>MSDNQSNFRENVAKWISVGVIAATGFLGILGVVMGIIYLYRIPGKEGIDEAQKVLQFVFTALLPLWGTWIGTVLAYYFSKENFESANKHVRDLVGQMTTSDYLKSMRAVDVMMPYEKLIRKDITPDTDPDTLKIKDLFDHIIGNQIRRSLIFKEGKVIYTLHKSLLSDFLYRHPDKPEATIADMKKDEDKDIQNAFRNGVGVINKEASLLDAKNLMENLWGCQDVFVTETGGKNEKVLGWISNVDVLKHSKVK</sequence>
<reference evidence="3" key="1">
    <citation type="journal article" date="2019" name="Int. J. Syst. Evol. Microbiol.">
        <title>The Global Catalogue of Microorganisms (GCM) 10K type strain sequencing project: providing services to taxonomists for standard genome sequencing and annotation.</title>
        <authorList>
            <consortium name="The Broad Institute Genomics Platform"/>
            <consortium name="The Broad Institute Genome Sequencing Center for Infectious Disease"/>
            <person name="Wu L."/>
            <person name="Ma J."/>
        </authorList>
    </citation>
    <scope>NUCLEOTIDE SEQUENCE [LARGE SCALE GENOMIC DNA]</scope>
    <source>
        <strain evidence="3">CGMCC 4.7466</strain>
    </source>
</reference>
<gene>
    <name evidence="2" type="ORF">ACFPFU_01305</name>
</gene>
<keyword evidence="1" id="KW-0812">Transmembrane</keyword>
<feature type="transmembrane region" description="Helical" evidence="1">
    <location>
        <begin position="15"/>
        <end position="42"/>
    </location>
</feature>
<proteinExistence type="predicted"/>
<accession>A0ABV9SVI5</accession>
<keyword evidence="1" id="KW-1133">Transmembrane helix</keyword>
<dbReference type="RefSeq" id="WP_377060717.1">
    <property type="nucleotide sequence ID" value="NZ_JBHSJJ010000001.1"/>
</dbReference>